<evidence type="ECO:0000256" key="7">
    <source>
        <dbReference type="SAM" id="Phobius"/>
    </source>
</evidence>
<dbReference type="AlphaFoldDB" id="A0A5M6HQU9"/>
<feature type="transmembrane region" description="Helical" evidence="7">
    <location>
        <begin position="96"/>
        <end position="116"/>
    </location>
</feature>
<dbReference type="Pfam" id="PF01618">
    <property type="entry name" value="MotA_ExbB"/>
    <property type="match status" value="1"/>
</dbReference>
<keyword evidence="2" id="KW-1003">Cell membrane</keyword>
<feature type="transmembrane region" description="Helical" evidence="7">
    <location>
        <begin position="12"/>
        <end position="33"/>
    </location>
</feature>
<evidence type="ECO:0000256" key="6">
    <source>
        <dbReference type="RuleBase" id="RU004057"/>
    </source>
</evidence>
<feature type="transmembrane region" description="Helical" evidence="7">
    <location>
        <begin position="128"/>
        <end position="152"/>
    </location>
</feature>
<keyword evidence="6" id="KW-0813">Transport</keyword>
<evidence type="ECO:0000256" key="5">
    <source>
        <dbReference type="ARBA" id="ARBA00023136"/>
    </source>
</evidence>
<sequence length="162" mass="17340">MPKTERTIAATAVGWFLVVGASYLLALTIAPAMPDLLTGDDYLSAMLKRSIFSLFQAPMLVGWIALVPHAAWLAARHPTRETAIAYDTFGAWAQTLFTSFGFMGTVVGISVAVAGLRQAMDAGDPSALIGGLYTAFDTTFLGLSGALTIMFFRKAARLWLDT</sequence>
<evidence type="ECO:0000256" key="4">
    <source>
        <dbReference type="ARBA" id="ARBA00022989"/>
    </source>
</evidence>
<evidence type="ECO:0000256" key="2">
    <source>
        <dbReference type="ARBA" id="ARBA00022475"/>
    </source>
</evidence>
<protein>
    <submittedName>
        <fullName evidence="9">MotA/TolQ/ExbB proton channel family protein</fullName>
    </submittedName>
</protein>
<evidence type="ECO:0000259" key="8">
    <source>
        <dbReference type="Pfam" id="PF01618"/>
    </source>
</evidence>
<organism evidence="9 10">
    <name type="scientific">Blastochloris sulfoviridis</name>
    <dbReference type="NCBI Taxonomy" id="50712"/>
    <lineage>
        <taxon>Bacteria</taxon>
        <taxon>Pseudomonadati</taxon>
        <taxon>Pseudomonadota</taxon>
        <taxon>Alphaproteobacteria</taxon>
        <taxon>Hyphomicrobiales</taxon>
        <taxon>Blastochloridaceae</taxon>
        <taxon>Blastochloris</taxon>
    </lineage>
</organism>
<dbReference type="OrthoDB" id="7863851at2"/>
<evidence type="ECO:0000313" key="10">
    <source>
        <dbReference type="Proteomes" id="UP000323886"/>
    </source>
</evidence>
<dbReference type="GO" id="GO:0005886">
    <property type="term" value="C:plasma membrane"/>
    <property type="evidence" value="ECO:0007669"/>
    <property type="project" value="UniProtKB-SubCell"/>
</dbReference>
<name>A0A5M6HQU9_9HYPH</name>
<dbReference type="Proteomes" id="UP000323886">
    <property type="component" value="Unassembled WGS sequence"/>
</dbReference>
<evidence type="ECO:0000313" key="9">
    <source>
        <dbReference type="EMBL" id="KAA5598226.1"/>
    </source>
</evidence>
<feature type="domain" description="MotA/TolQ/ExbB proton channel" evidence="8">
    <location>
        <begin position="94"/>
        <end position="153"/>
    </location>
</feature>
<evidence type="ECO:0000256" key="1">
    <source>
        <dbReference type="ARBA" id="ARBA00004651"/>
    </source>
</evidence>
<dbReference type="EMBL" id="VWPL01000029">
    <property type="protein sequence ID" value="KAA5598226.1"/>
    <property type="molecule type" value="Genomic_DNA"/>
</dbReference>
<gene>
    <name evidence="9" type="ORF">F1193_13645</name>
</gene>
<comment type="similarity">
    <text evidence="6">Belongs to the exbB/tolQ family.</text>
</comment>
<accession>A0A5M6HQU9</accession>
<comment type="caution">
    <text evidence="9">The sequence shown here is derived from an EMBL/GenBank/DDBJ whole genome shotgun (WGS) entry which is preliminary data.</text>
</comment>
<comment type="subcellular location">
    <subcellularLocation>
        <location evidence="1">Cell membrane</location>
        <topology evidence="1">Multi-pass membrane protein</topology>
    </subcellularLocation>
    <subcellularLocation>
        <location evidence="6">Membrane</location>
        <topology evidence="6">Multi-pass membrane protein</topology>
    </subcellularLocation>
</comment>
<keyword evidence="10" id="KW-1185">Reference proteome</keyword>
<dbReference type="GO" id="GO:0015031">
    <property type="term" value="P:protein transport"/>
    <property type="evidence" value="ECO:0007669"/>
    <property type="project" value="UniProtKB-KW"/>
</dbReference>
<dbReference type="InterPro" id="IPR002898">
    <property type="entry name" value="MotA_ExbB_proton_chnl"/>
</dbReference>
<proteinExistence type="inferred from homology"/>
<evidence type="ECO:0000256" key="3">
    <source>
        <dbReference type="ARBA" id="ARBA00022692"/>
    </source>
</evidence>
<dbReference type="RefSeq" id="WP_150098362.1">
    <property type="nucleotide sequence ID" value="NZ_VWPL01000029.1"/>
</dbReference>
<feature type="transmembrane region" description="Helical" evidence="7">
    <location>
        <begin position="53"/>
        <end position="75"/>
    </location>
</feature>
<keyword evidence="4 7" id="KW-1133">Transmembrane helix</keyword>
<keyword evidence="3 7" id="KW-0812">Transmembrane</keyword>
<keyword evidence="5 7" id="KW-0472">Membrane</keyword>
<keyword evidence="6" id="KW-0653">Protein transport</keyword>
<reference evidence="9 10" key="1">
    <citation type="submission" date="2019-09" db="EMBL/GenBank/DDBJ databases">
        <title>Draft Whole-Genome sequence of Blastochloris sulfoviridis DSM 729.</title>
        <authorList>
            <person name="Meyer T.E."/>
            <person name="Kyndt J.A."/>
        </authorList>
    </citation>
    <scope>NUCLEOTIDE SEQUENCE [LARGE SCALE GENOMIC DNA]</scope>
    <source>
        <strain evidence="9 10">DSM 729</strain>
    </source>
</reference>